<dbReference type="InterPro" id="IPR008263">
    <property type="entry name" value="GH16_AS"/>
</dbReference>
<dbReference type="CDD" id="cd02176">
    <property type="entry name" value="GH16_XET"/>
    <property type="match status" value="1"/>
</dbReference>
<dbReference type="GO" id="GO:0016762">
    <property type="term" value="F:xyloglucan:xyloglucosyl transferase activity"/>
    <property type="evidence" value="ECO:0007669"/>
    <property type="project" value="UniProtKB-EC"/>
</dbReference>
<dbReference type="GO" id="GO:0042546">
    <property type="term" value="P:cell wall biogenesis"/>
    <property type="evidence" value="ECO:0007669"/>
    <property type="project" value="InterPro"/>
</dbReference>
<sequence>MASRRVSLLLGVLLAYSAAFAVSAANFNQEFDITWGDGRGNILDNGQLLTLTLDRTSGSGFQSRHEYLFGKIDMQLKLVPGNSAGTVTAYYLSSQGSTHDEIDFEFLGNVSGEPYTLHTNVFTQGQGQREQQFRLWFDPTNDFHTYSILWNPKHIIFMVDDMPIRDFQNLESKGVAFPKNQPMRLYSSLWNADDWATQGGRVKTDWSHAPFSSSYRGFRADACVAVAGGKMRCGAAAVGTEGAAAGAAGAAAGDWYNQELDLTLQQRMRWVQRKYMIYNYCTDPKRYPQGLPAECSMQ</sequence>
<keyword evidence="4" id="KW-0325">Glycoprotein</keyword>
<dbReference type="InterPro" id="IPR013320">
    <property type="entry name" value="ConA-like_dom_sf"/>
</dbReference>
<reference evidence="10" key="1">
    <citation type="submission" date="2020-10" db="EMBL/GenBank/DDBJ databases">
        <authorList>
            <person name="Han B."/>
            <person name="Lu T."/>
            <person name="Zhao Q."/>
            <person name="Huang X."/>
            <person name="Zhao Y."/>
        </authorList>
    </citation>
    <scope>NUCLEOTIDE SEQUENCE</scope>
</reference>
<comment type="similarity">
    <text evidence="8">Belongs to the glycosyl hydrolase 16 family.</text>
</comment>
<dbReference type="InterPro" id="IPR000757">
    <property type="entry name" value="Beta-glucanase-like"/>
</dbReference>
<feature type="glycosylation site" description="N-linked (GlcNAc...) asparagine" evidence="7">
    <location>
        <position position="109"/>
    </location>
</feature>
<dbReference type="EC" id="2.4.1.207" evidence="8"/>
<protein>
    <recommendedName>
        <fullName evidence="8">Xyloglucan endotransglucosylase/hydrolase</fullName>
        <ecNumber evidence="8">2.4.1.207</ecNumber>
    </recommendedName>
</protein>
<feature type="active site" description="Proton donor" evidence="6">
    <location>
        <position position="105"/>
    </location>
</feature>
<feature type="active site" description="Nucleophile" evidence="6">
    <location>
        <position position="101"/>
    </location>
</feature>
<accession>A0A811SQ18</accession>
<dbReference type="Gene3D" id="2.60.120.200">
    <property type="match status" value="1"/>
</dbReference>
<feature type="chain" id="PRO_5033103810" description="Xyloglucan endotransglucosylase/hydrolase" evidence="8">
    <location>
        <begin position="25"/>
        <end position="298"/>
    </location>
</feature>
<dbReference type="Pfam" id="PF06955">
    <property type="entry name" value="XET_C"/>
    <property type="match status" value="1"/>
</dbReference>
<comment type="caution">
    <text evidence="10">The sequence shown here is derived from an EMBL/GenBank/DDBJ whole genome shotgun (WGS) entry which is preliminary data.</text>
</comment>
<comment type="subcellular location">
    <subcellularLocation>
        <location evidence="8">Secreted</location>
        <location evidence="8">Cell wall</location>
    </subcellularLocation>
    <subcellularLocation>
        <location evidence="8">Secreted</location>
        <location evidence="8">Extracellular space</location>
        <location evidence="8">Apoplast</location>
    </subcellularLocation>
</comment>
<evidence type="ECO:0000256" key="6">
    <source>
        <dbReference type="PIRSR" id="PIRSR005604-1"/>
    </source>
</evidence>
<dbReference type="GO" id="GO:0004553">
    <property type="term" value="F:hydrolase activity, hydrolyzing O-glycosyl compounds"/>
    <property type="evidence" value="ECO:0007669"/>
    <property type="project" value="InterPro"/>
</dbReference>
<keyword evidence="5 8" id="KW-0326">Glycosidase</keyword>
<dbReference type="GO" id="GO:0071555">
    <property type="term" value="P:cell wall organization"/>
    <property type="evidence" value="ECO:0007669"/>
    <property type="project" value="UniProtKB-KW"/>
</dbReference>
<dbReference type="Pfam" id="PF00722">
    <property type="entry name" value="Glyco_hydro_16"/>
    <property type="match status" value="1"/>
</dbReference>
<dbReference type="OrthoDB" id="636359at2759"/>
<evidence type="ECO:0000256" key="4">
    <source>
        <dbReference type="ARBA" id="ARBA00023180"/>
    </source>
</evidence>
<evidence type="ECO:0000256" key="5">
    <source>
        <dbReference type="ARBA" id="ARBA00023295"/>
    </source>
</evidence>
<evidence type="ECO:0000256" key="7">
    <source>
        <dbReference type="PIRSR" id="PIRSR005604-2"/>
    </source>
</evidence>
<dbReference type="InterPro" id="IPR010713">
    <property type="entry name" value="XET_C"/>
</dbReference>
<evidence type="ECO:0000256" key="3">
    <source>
        <dbReference type="ARBA" id="ARBA00023157"/>
    </source>
</evidence>
<keyword evidence="11" id="KW-1185">Reference proteome</keyword>
<evidence type="ECO:0000256" key="2">
    <source>
        <dbReference type="ARBA" id="ARBA00022801"/>
    </source>
</evidence>
<dbReference type="SUPFAM" id="SSF49899">
    <property type="entry name" value="Concanavalin A-like lectins/glucanases"/>
    <property type="match status" value="1"/>
</dbReference>
<proteinExistence type="inferred from homology"/>
<evidence type="ECO:0000259" key="9">
    <source>
        <dbReference type="PROSITE" id="PS51762"/>
    </source>
</evidence>
<evidence type="ECO:0000313" key="10">
    <source>
        <dbReference type="EMBL" id="CAD6343414.1"/>
    </source>
</evidence>
<keyword evidence="8" id="KW-0964">Secreted</keyword>
<evidence type="ECO:0000256" key="8">
    <source>
        <dbReference type="RuleBase" id="RU361120"/>
    </source>
</evidence>
<dbReference type="GO" id="GO:0010411">
    <property type="term" value="P:xyloglucan metabolic process"/>
    <property type="evidence" value="ECO:0007669"/>
    <property type="project" value="InterPro"/>
</dbReference>
<dbReference type="FunFam" id="2.60.120.200:FF:000025">
    <property type="entry name" value="Xyloglucan endotransglucosylase/hydrolase"/>
    <property type="match status" value="1"/>
</dbReference>
<feature type="signal peptide" evidence="8">
    <location>
        <begin position="1"/>
        <end position="24"/>
    </location>
</feature>
<dbReference type="GO" id="GO:0048046">
    <property type="term" value="C:apoplast"/>
    <property type="evidence" value="ECO:0007669"/>
    <property type="project" value="UniProtKB-SubCell"/>
</dbReference>
<keyword evidence="8" id="KW-0732">Signal</keyword>
<evidence type="ECO:0000256" key="1">
    <source>
        <dbReference type="ARBA" id="ARBA00022679"/>
    </source>
</evidence>
<dbReference type="PROSITE" id="PS51762">
    <property type="entry name" value="GH16_2"/>
    <property type="match status" value="1"/>
</dbReference>
<keyword evidence="2 8" id="KW-0378">Hydrolase</keyword>
<dbReference type="PIRSF" id="PIRSF005604">
    <property type="entry name" value="XET"/>
    <property type="match status" value="1"/>
</dbReference>
<keyword evidence="1 8" id="KW-0808">Transferase</keyword>
<dbReference type="InterPro" id="IPR016455">
    <property type="entry name" value="XTH"/>
</dbReference>
<dbReference type="AlphaFoldDB" id="A0A811SQ18"/>
<keyword evidence="8" id="KW-0052">Apoplast</keyword>
<name>A0A811SQ18_9POAL</name>
<evidence type="ECO:0000313" key="11">
    <source>
        <dbReference type="Proteomes" id="UP000604825"/>
    </source>
</evidence>
<gene>
    <name evidence="10" type="ORF">NCGR_LOCUS67512</name>
</gene>
<comment type="PTM">
    <text evidence="8">Contains at least one intrachain disulfide bond essential for its enzymatic activity.</text>
</comment>
<comment type="function">
    <text evidence="8">Catalyzes xyloglucan endohydrolysis (XEH) and/or endotransglycosylation (XET). Cleaves and religates xyloglucan polymers, an essential constituent of the primary cell wall, and thereby participates in cell wall construction of growing tissues.</text>
</comment>
<keyword evidence="3" id="KW-1015">Disulfide bond</keyword>
<feature type="domain" description="GH16" evidence="9">
    <location>
        <begin position="21"/>
        <end position="215"/>
    </location>
</feature>
<dbReference type="EMBL" id="CAJGYO010000761">
    <property type="protein sequence ID" value="CAD6343414.1"/>
    <property type="molecule type" value="Genomic_DNA"/>
</dbReference>
<dbReference type="PROSITE" id="PS01034">
    <property type="entry name" value="GH16_1"/>
    <property type="match status" value="1"/>
</dbReference>
<keyword evidence="8" id="KW-0134">Cell wall</keyword>
<keyword evidence="8" id="KW-0961">Cell wall biogenesis/degradation</keyword>
<dbReference type="Proteomes" id="UP000604825">
    <property type="component" value="Unassembled WGS sequence"/>
</dbReference>
<dbReference type="InterPro" id="IPR044791">
    <property type="entry name" value="Beta-glucanase/XTH"/>
</dbReference>
<organism evidence="10 11">
    <name type="scientific">Miscanthus lutarioriparius</name>
    <dbReference type="NCBI Taxonomy" id="422564"/>
    <lineage>
        <taxon>Eukaryota</taxon>
        <taxon>Viridiplantae</taxon>
        <taxon>Streptophyta</taxon>
        <taxon>Embryophyta</taxon>
        <taxon>Tracheophyta</taxon>
        <taxon>Spermatophyta</taxon>
        <taxon>Magnoliopsida</taxon>
        <taxon>Liliopsida</taxon>
        <taxon>Poales</taxon>
        <taxon>Poaceae</taxon>
        <taxon>PACMAD clade</taxon>
        <taxon>Panicoideae</taxon>
        <taxon>Andropogonodae</taxon>
        <taxon>Andropogoneae</taxon>
        <taxon>Saccharinae</taxon>
        <taxon>Miscanthus</taxon>
    </lineage>
</organism>
<dbReference type="PANTHER" id="PTHR31062">
    <property type="entry name" value="XYLOGLUCAN ENDOTRANSGLUCOSYLASE/HYDROLASE PROTEIN 8-RELATED"/>
    <property type="match status" value="1"/>
</dbReference>